<dbReference type="OrthoDB" id="21310at2"/>
<evidence type="ECO:0000313" key="2">
    <source>
        <dbReference type="Proteomes" id="UP000000496"/>
    </source>
</evidence>
<dbReference type="Proteomes" id="UP000000496">
    <property type="component" value="Chromosome gsn.131"/>
</dbReference>
<name>F8L8N6_SIMNZ</name>
<reference evidence="1 2" key="2">
    <citation type="journal article" date="2011" name="Mol. Biol. Evol.">
        <title>Unity in variety--the pan-genome of the Chlamydiae.</title>
        <authorList>
            <person name="Collingro A."/>
            <person name="Tischler P."/>
            <person name="Weinmaier T."/>
            <person name="Penz T."/>
            <person name="Heinz E."/>
            <person name="Brunham R.C."/>
            <person name="Read T.D."/>
            <person name="Bavoil P.M."/>
            <person name="Sachse K."/>
            <person name="Kahane S."/>
            <person name="Friedman M.G."/>
            <person name="Rattei T."/>
            <person name="Myers G.S."/>
            <person name="Horn M."/>
        </authorList>
    </citation>
    <scope>NUCLEOTIDE SEQUENCE [LARGE SCALE GENOMIC DNA]</scope>
    <source>
        <strain evidence="2">ATCC VR-1471 / Z</strain>
    </source>
</reference>
<dbReference type="RefSeq" id="WP_013943646.1">
    <property type="nucleotide sequence ID" value="NC_015713.1"/>
</dbReference>
<dbReference type="KEGG" id="sng:SNE_A13020"/>
<sequence length="202" mass="23856">MFKRKIYYEAKSELLEDLLEIAGEEGHEPPPPPQGIPKRWLPGFIRFPLKCVLLPYILIDELMQKLARKIIRPPFKQVGKCKRRGNCCYYVLIRHSGTLWGRLFLIWHTQVQGFYMRYKQPHIYEGHEMYIMGCRYLKKDGSCGQYRLRPQVCRQWPVIEHFGQPKILKGCGFSSSPPYLPEDLEDVFEEKKEGDPRLAILK</sequence>
<proteinExistence type="predicted"/>
<gene>
    <name evidence="1" type="ordered locus">SNE_A13020</name>
</gene>
<evidence type="ECO:0000313" key="1">
    <source>
        <dbReference type="EMBL" id="CCB89179.1"/>
    </source>
</evidence>
<dbReference type="EMBL" id="FR872582">
    <property type="protein sequence ID" value="CCB89179.1"/>
    <property type="molecule type" value="Genomic_DNA"/>
</dbReference>
<organism evidence="1 2">
    <name type="scientific">Simkania negevensis (strain ATCC VR-1471 / DSM 27360 / Z)</name>
    <dbReference type="NCBI Taxonomy" id="331113"/>
    <lineage>
        <taxon>Bacteria</taxon>
        <taxon>Pseudomonadati</taxon>
        <taxon>Chlamydiota</taxon>
        <taxon>Chlamydiia</taxon>
        <taxon>Parachlamydiales</taxon>
        <taxon>Simkaniaceae</taxon>
        <taxon>Simkania</taxon>
    </lineage>
</organism>
<dbReference type="STRING" id="331113.SNE_A13020"/>
<evidence type="ECO:0008006" key="3">
    <source>
        <dbReference type="Google" id="ProtNLM"/>
    </source>
</evidence>
<dbReference type="AlphaFoldDB" id="F8L8N6"/>
<dbReference type="HOGENOM" id="CLU_1395818_0_0_0"/>
<keyword evidence="2" id="KW-1185">Reference proteome</keyword>
<accession>F8L8N6</accession>
<protein>
    <recommendedName>
        <fullName evidence="3">YkgJ family cysteine cluster protein</fullName>
    </recommendedName>
</protein>
<reference key="1">
    <citation type="journal article" date="2011" name="Mol. Biol. Evol.">
        <title>Unity in variety -- the pan-genome of the Chlamydiae.</title>
        <authorList>
            <person name="Collingro A."/>
            <person name="Tischler P."/>
            <person name="Weinmaier T."/>
            <person name="Penz T."/>
            <person name="Heinz E."/>
            <person name="Brunham R.C."/>
            <person name="Read T.D."/>
            <person name="Bavoil P.M."/>
            <person name="Sachse K."/>
            <person name="Kahane S."/>
            <person name="Friedman M.G."/>
            <person name="Rattei T."/>
            <person name="Myers G.S.A."/>
            <person name="Horn M."/>
        </authorList>
    </citation>
    <scope>NUCLEOTIDE SEQUENCE</scope>
    <source>
        <strain>Z</strain>
    </source>
</reference>
<dbReference type="eggNOG" id="COG0727">
    <property type="taxonomic scope" value="Bacteria"/>
</dbReference>